<gene>
    <name evidence="1" type="ORF">JHL16_25575</name>
</gene>
<comment type="caution">
    <text evidence="1">The sequence shown here is derived from an EMBL/GenBank/DDBJ whole genome shotgun (WGS) entry which is preliminary data.</text>
</comment>
<proteinExistence type="predicted"/>
<keyword evidence="2" id="KW-1185">Reference proteome</keyword>
<accession>A0ACC5RAT4</accession>
<dbReference type="EMBL" id="JAENHL010000008">
    <property type="protein sequence ID" value="MBK1869758.1"/>
    <property type="molecule type" value="Genomic_DNA"/>
</dbReference>
<sequence length="265" mass="28704">MPNTYLAKAIALLQEVEATQTTQIATGAQWIADAIAADGMAHFFGAGHSHMALEEVFPRNGGLIGLHPLSELALSYYTPVVGNSGIYQMRFFQSVEGLGEIIWKNYRFKKTDCFVVYTNTGVTKVALDIATFAKAEGMRVIAVTSLKHAAATGTEHKGGKRLHEIADLVIDNCSVVGDAMVEIPGLEDKAGAGSSITSIAITNALATEAALELSRRGLKPMVLPSPYFEGTPEGKARRARAEKRWDECMDEYSRRYAGMFLRGKA</sequence>
<evidence type="ECO:0000313" key="2">
    <source>
        <dbReference type="Proteomes" id="UP000616151"/>
    </source>
</evidence>
<organism evidence="1 2">
    <name type="scientific">Taklimakanibacter albus</name>
    <dbReference type="NCBI Taxonomy" id="2800327"/>
    <lineage>
        <taxon>Bacteria</taxon>
        <taxon>Pseudomonadati</taxon>
        <taxon>Pseudomonadota</taxon>
        <taxon>Alphaproteobacteria</taxon>
        <taxon>Hyphomicrobiales</taxon>
        <taxon>Aestuariivirgaceae</taxon>
        <taxon>Taklimakanibacter</taxon>
    </lineage>
</organism>
<evidence type="ECO:0000313" key="1">
    <source>
        <dbReference type="EMBL" id="MBK1869758.1"/>
    </source>
</evidence>
<dbReference type="Proteomes" id="UP000616151">
    <property type="component" value="Unassembled WGS sequence"/>
</dbReference>
<name>A0ACC5RAT4_9HYPH</name>
<reference evidence="1" key="1">
    <citation type="submission" date="2021-01" db="EMBL/GenBank/DDBJ databases">
        <authorList>
            <person name="Sun Q."/>
        </authorList>
    </citation>
    <scope>NUCLEOTIDE SEQUENCE</scope>
    <source>
        <strain evidence="1">YIM B02566</strain>
    </source>
</reference>
<keyword evidence="1" id="KW-0413">Isomerase</keyword>
<protein>
    <submittedName>
        <fullName evidence="1">Sugar isomerase domain-containing protein</fullName>
    </submittedName>
</protein>